<feature type="domain" description="DUF397" evidence="1">
    <location>
        <begin position="3"/>
        <end position="51"/>
    </location>
</feature>
<name>A0A849CES7_9NOCA</name>
<dbReference type="Pfam" id="PF04149">
    <property type="entry name" value="DUF397"/>
    <property type="match status" value="1"/>
</dbReference>
<evidence type="ECO:0000259" key="1">
    <source>
        <dbReference type="Pfam" id="PF04149"/>
    </source>
</evidence>
<organism evidence="2 3">
    <name type="scientific">Nocardia uniformis</name>
    <dbReference type="NCBI Taxonomy" id="53432"/>
    <lineage>
        <taxon>Bacteria</taxon>
        <taxon>Bacillati</taxon>
        <taxon>Actinomycetota</taxon>
        <taxon>Actinomycetes</taxon>
        <taxon>Mycobacteriales</taxon>
        <taxon>Nocardiaceae</taxon>
        <taxon>Nocardia</taxon>
    </lineage>
</organism>
<proteinExistence type="predicted"/>
<protein>
    <submittedName>
        <fullName evidence="2">DUF397 domain-containing protein</fullName>
    </submittedName>
</protein>
<sequence length="57" mass="6435">MRRWYKSTQSPQANECVEVFLDDARVGVRDSKNPGGPELFFSGAAWDAFLASGVWKR</sequence>
<evidence type="ECO:0000313" key="2">
    <source>
        <dbReference type="EMBL" id="NNH75125.1"/>
    </source>
</evidence>
<evidence type="ECO:0000313" key="3">
    <source>
        <dbReference type="Proteomes" id="UP000586827"/>
    </source>
</evidence>
<comment type="caution">
    <text evidence="2">The sequence shown here is derived from an EMBL/GenBank/DDBJ whole genome shotgun (WGS) entry which is preliminary data.</text>
</comment>
<dbReference type="Proteomes" id="UP000586827">
    <property type="component" value="Unassembled WGS sequence"/>
</dbReference>
<keyword evidence="3" id="KW-1185">Reference proteome</keyword>
<accession>A0A849CES7</accession>
<gene>
    <name evidence="2" type="ORF">HLB23_35635</name>
</gene>
<reference evidence="2 3" key="1">
    <citation type="submission" date="2020-05" db="EMBL/GenBank/DDBJ databases">
        <title>MicrobeNet Type strains.</title>
        <authorList>
            <person name="Nicholson A.C."/>
        </authorList>
    </citation>
    <scope>NUCLEOTIDE SEQUENCE [LARGE SCALE GENOMIC DNA]</scope>
    <source>
        <strain evidence="2 3">JCM 3224</strain>
    </source>
</reference>
<dbReference type="AlphaFoldDB" id="A0A849CES7"/>
<dbReference type="InterPro" id="IPR007278">
    <property type="entry name" value="DUF397"/>
</dbReference>
<dbReference type="EMBL" id="JABELX010000019">
    <property type="protein sequence ID" value="NNH75125.1"/>
    <property type="molecule type" value="Genomic_DNA"/>
</dbReference>